<name>A0A5J4RRB8_9ZZZZ</name>
<dbReference type="PANTHER" id="PTHR21666">
    <property type="entry name" value="PEPTIDASE-RELATED"/>
    <property type="match status" value="1"/>
</dbReference>
<dbReference type="AlphaFoldDB" id="A0A5J4RRB8"/>
<dbReference type="GO" id="GO:0004222">
    <property type="term" value="F:metalloendopeptidase activity"/>
    <property type="evidence" value="ECO:0007669"/>
    <property type="project" value="TreeGrafter"/>
</dbReference>
<proteinExistence type="predicted"/>
<gene>
    <name evidence="1" type="ORF">EZS27_016231</name>
</gene>
<reference evidence="1" key="1">
    <citation type="submission" date="2019-03" db="EMBL/GenBank/DDBJ databases">
        <title>Single cell metagenomics reveals metabolic interactions within the superorganism composed of flagellate Streblomastix strix and complex community of Bacteroidetes bacteria on its surface.</title>
        <authorList>
            <person name="Treitli S.C."/>
            <person name="Kolisko M."/>
            <person name="Husnik F."/>
            <person name="Keeling P."/>
            <person name="Hampl V."/>
        </authorList>
    </citation>
    <scope>NUCLEOTIDE SEQUENCE</scope>
    <source>
        <strain evidence="1">STM</strain>
    </source>
</reference>
<dbReference type="InterPro" id="IPR011055">
    <property type="entry name" value="Dup_hybrid_motif"/>
</dbReference>
<dbReference type="CDD" id="cd12797">
    <property type="entry name" value="M23_peptidase"/>
    <property type="match status" value="1"/>
</dbReference>
<dbReference type="SUPFAM" id="SSF51261">
    <property type="entry name" value="Duplicated hybrid motif"/>
    <property type="match status" value="1"/>
</dbReference>
<evidence type="ECO:0000313" key="1">
    <source>
        <dbReference type="EMBL" id="KAA6335553.1"/>
    </source>
</evidence>
<keyword evidence="1" id="KW-0378">Hydrolase</keyword>
<dbReference type="EC" id="3.4.24.-" evidence="1"/>
<dbReference type="PANTHER" id="PTHR21666:SF285">
    <property type="entry name" value="M23 FAMILY METALLOPEPTIDASE"/>
    <property type="match status" value="1"/>
</dbReference>
<comment type="caution">
    <text evidence="1">The sequence shown here is derived from an EMBL/GenBank/DDBJ whole genome shotgun (WGS) entry which is preliminary data.</text>
</comment>
<sequence>MKYIFVIILLFLFTPLAYSQTKPSTAFVSPFDFPLLMSGNFGELRTDHFHSGLDFKTQGISGKKLFSIGEGYISRILVTHGSGYMLHVRYNNGYTAIYRHLSRFVSPIAERVEDDQYKNETWEVLIIPDSIEYPVHSGQQIAWSGNTGYSFGPHLHLDLFETESGDYVDALPFYKHLIEDTCAPVLQSIMFFPRSGKGIVNGKEERQAFTLPITGCIETWGVIGIGVKAYDYMDETTNRYGVHTVSLLIDNKEIFRSVVDRFSTEESRMIYSWTYHSYMKSFMEPGNKLRMLQTFNDQNGLITIDEERDYQFTYVLKDLYGNTSIYPFTVRGKPQPFTQPDYKNKFYLERDKMNSLSEPGLELHIPKGSLYDNVLLNNEILLDSGAVSFTYQLNDEPIPMHTYGDLYVGVRNKIVADSAKYYIARIGKNGKTTSLGGKYENGFMKTQVRELGTFTVRVDTVPPQIKEINPRQWKNTGKIIFKVEEKETDIAAYRGTIDGKYVPFAWEIVTNRIVYPVNPHKIKKGVKHTVELSVTDTCGNKGKIMMDVIL</sequence>
<accession>A0A5J4RRB8</accession>
<dbReference type="Gene3D" id="2.70.70.10">
    <property type="entry name" value="Glucose Permease (Domain IIA)"/>
    <property type="match status" value="1"/>
</dbReference>
<protein>
    <submittedName>
        <fullName evidence="1">Murein DD-endopeptidase MepM</fullName>
        <ecNumber evidence="1">3.4.24.-</ecNumber>
    </submittedName>
</protein>
<organism evidence="1">
    <name type="scientific">termite gut metagenome</name>
    <dbReference type="NCBI Taxonomy" id="433724"/>
    <lineage>
        <taxon>unclassified sequences</taxon>
        <taxon>metagenomes</taxon>
        <taxon>organismal metagenomes</taxon>
    </lineage>
</organism>
<dbReference type="InterPro" id="IPR050570">
    <property type="entry name" value="Cell_wall_metabolism_enzyme"/>
</dbReference>
<dbReference type="EMBL" id="SNRY01000881">
    <property type="protein sequence ID" value="KAA6335553.1"/>
    <property type="molecule type" value="Genomic_DNA"/>
</dbReference>